<evidence type="ECO:0000256" key="2">
    <source>
        <dbReference type="ARBA" id="ARBA00006024"/>
    </source>
</evidence>
<feature type="transmembrane region" description="Helical" evidence="10">
    <location>
        <begin position="759"/>
        <end position="781"/>
    </location>
</feature>
<dbReference type="InterPro" id="IPR036412">
    <property type="entry name" value="HAD-like_sf"/>
</dbReference>
<dbReference type="GO" id="GO:0046872">
    <property type="term" value="F:metal ion binding"/>
    <property type="evidence" value="ECO:0007669"/>
    <property type="project" value="UniProtKB-KW"/>
</dbReference>
<dbReference type="Gene3D" id="3.40.1110.10">
    <property type="entry name" value="Calcium-transporting ATPase, cytoplasmic domain N"/>
    <property type="match status" value="1"/>
</dbReference>
<comment type="catalytic activity">
    <reaction evidence="9">
        <text>Zn(2+)(in) + ATP + H2O = Zn(2+)(out) + ADP + phosphate + H(+)</text>
        <dbReference type="Rhea" id="RHEA:20621"/>
        <dbReference type="ChEBI" id="CHEBI:15377"/>
        <dbReference type="ChEBI" id="CHEBI:15378"/>
        <dbReference type="ChEBI" id="CHEBI:29105"/>
        <dbReference type="ChEBI" id="CHEBI:30616"/>
        <dbReference type="ChEBI" id="CHEBI:43474"/>
        <dbReference type="ChEBI" id="CHEBI:456216"/>
        <dbReference type="EC" id="7.2.2.12"/>
    </reaction>
</comment>
<dbReference type="PRINTS" id="PR00119">
    <property type="entry name" value="CATATPASE"/>
</dbReference>
<evidence type="ECO:0000256" key="8">
    <source>
        <dbReference type="ARBA" id="ARBA00039097"/>
    </source>
</evidence>
<evidence type="ECO:0000256" key="4">
    <source>
        <dbReference type="ARBA" id="ARBA00022723"/>
    </source>
</evidence>
<dbReference type="GO" id="GO:0005524">
    <property type="term" value="F:ATP binding"/>
    <property type="evidence" value="ECO:0007669"/>
    <property type="project" value="UniProtKB-UniRule"/>
</dbReference>
<dbReference type="InterPro" id="IPR027256">
    <property type="entry name" value="P-typ_ATPase_IB"/>
</dbReference>
<dbReference type="SFLD" id="SFLDG00002">
    <property type="entry name" value="C1.7:_P-type_atpase_like"/>
    <property type="match status" value="1"/>
</dbReference>
<dbReference type="GO" id="GO:0016887">
    <property type="term" value="F:ATP hydrolysis activity"/>
    <property type="evidence" value="ECO:0007669"/>
    <property type="project" value="InterPro"/>
</dbReference>
<proteinExistence type="inferred from homology"/>
<dbReference type="InterPro" id="IPR051014">
    <property type="entry name" value="Cation_Transport_ATPase_IB"/>
</dbReference>
<dbReference type="Proteomes" id="UP000571084">
    <property type="component" value="Unassembled WGS sequence"/>
</dbReference>
<dbReference type="GO" id="GO:0016463">
    <property type="term" value="F:P-type zinc transporter activity"/>
    <property type="evidence" value="ECO:0007669"/>
    <property type="project" value="UniProtKB-EC"/>
</dbReference>
<dbReference type="SUPFAM" id="SSF81665">
    <property type="entry name" value="Calcium ATPase, transmembrane domain M"/>
    <property type="match status" value="1"/>
</dbReference>
<dbReference type="EC" id="7.2.2.12" evidence="8"/>
<feature type="compositionally biased region" description="Basic and acidic residues" evidence="11">
    <location>
        <begin position="1"/>
        <end position="36"/>
    </location>
</feature>
<dbReference type="SUPFAM" id="SSF55008">
    <property type="entry name" value="HMA, heavy metal-associated domain"/>
    <property type="match status" value="1"/>
</dbReference>
<dbReference type="PROSITE" id="PS00154">
    <property type="entry name" value="ATPASE_E1_E2"/>
    <property type="match status" value="1"/>
</dbReference>
<dbReference type="PRINTS" id="PR00941">
    <property type="entry name" value="CDATPASE"/>
</dbReference>
<comment type="subcellular location">
    <subcellularLocation>
        <location evidence="10">Cell membrane</location>
    </subcellularLocation>
    <subcellularLocation>
        <location evidence="1">Membrane</location>
    </subcellularLocation>
</comment>
<dbReference type="SFLD" id="SFLDF00027">
    <property type="entry name" value="p-type_atpase"/>
    <property type="match status" value="1"/>
</dbReference>
<feature type="region of interest" description="Disordered" evidence="11">
    <location>
        <begin position="1"/>
        <end position="44"/>
    </location>
</feature>
<sequence>MASCEHDHKHDEKPEHAHSHEAQGDHACNDSHDHGHSHAHGPAPVAVPFLSAQMPNGSAEAVFLIQKMDCPTEEKLIRDRFKSMAGIVGMQFNLIQRELTVQHHLDSVATIISSLKALDLDPALKSDTLTGTAGLSAELGDGVFKIARSKWLLMAVSGVAAIGSEVVAWTDGNETSWLVIGLALLAILTGGLDTLKKGWIALKNLSLNMNFLMSLAVIGAAIIGQWPEAAVVIFLFALAEMIEALSLDRARNAIKGLMAMAPDRATVQAASGEWIEVVTAQVVMAALVRVRPGERVPLDGIVMDGQTTINQAPITGESMPVVKQPGDQVFAGTINERGAFDYRVTALQANSTLSRIIKSVQQAQGQRAPTQRFVDQFAQYYIPAVVLMAVLVAVLPPLVLGTGFYPWLYKALVLLVIACPCALVISTPVTVVSGLAAAAKHGLLIKGGVYLEMGRKITALALDKTGTLTIGKPAVTDIQLVQPEDPIEVARLMGYRRLAASLSHRSDHPVSTAVGVHWRANRGQSAEPTNNDAAGLIDVSDFAALTGLGVKGRINGQLFYLGNHRMVHDMAICSAALEAQLEALEVQGKTTIVLCSATAPLLILAVADTVRDTSVEAIAQLRAMGITALILTGDNPHTAQAIGAKVGITDARGNLLPEDKLNAINELVRRHGYVGMVGDGINDAPALAKANIGFAMGAAGTDTALETADVALMDDDLRKIPDFIRLSKKTHNVLMQNIVLALGIKAIFLVLALSGEATLWMAVFADMGASLLVVFNGLRLLRALR</sequence>
<evidence type="ECO:0000256" key="6">
    <source>
        <dbReference type="ARBA" id="ARBA00022989"/>
    </source>
</evidence>
<keyword evidence="10" id="KW-1003">Cell membrane</keyword>
<feature type="transmembrane region" description="Helical" evidence="10">
    <location>
        <begin position="733"/>
        <end position="753"/>
    </location>
</feature>
<dbReference type="InterPro" id="IPR059000">
    <property type="entry name" value="ATPase_P-type_domA"/>
</dbReference>
<evidence type="ECO:0000313" key="13">
    <source>
        <dbReference type="EMBL" id="MBB5200605.1"/>
    </source>
</evidence>
<keyword evidence="5" id="KW-1278">Translocase</keyword>
<comment type="similarity">
    <text evidence="2 10">Belongs to the cation transport ATPase (P-type) (TC 3.A.3) family. Type IB subfamily.</text>
</comment>
<feature type="domain" description="P-type ATPase A" evidence="12">
    <location>
        <begin position="260"/>
        <end position="361"/>
    </location>
</feature>
<evidence type="ECO:0000256" key="1">
    <source>
        <dbReference type="ARBA" id="ARBA00004370"/>
    </source>
</evidence>
<dbReference type="InterPro" id="IPR001757">
    <property type="entry name" value="P_typ_ATPase"/>
</dbReference>
<feature type="transmembrane region" description="Helical" evidence="10">
    <location>
        <begin position="380"/>
        <end position="405"/>
    </location>
</feature>
<dbReference type="InterPro" id="IPR023214">
    <property type="entry name" value="HAD_sf"/>
</dbReference>
<dbReference type="InterPro" id="IPR044492">
    <property type="entry name" value="P_typ_ATPase_HD_dom"/>
</dbReference>
<dbReference type="InterPro" id="IPR018303">
    <property type="entry name" value="ATPase_P-typ_P_site"/>
</dbReference>
<evidence type="ECO:0000256" key="3">
    <source>
        <dbReference type="ARBA" id="ARBA00022692"/>
    </source>
</evidence>
<keyword evidence="10" id="KW-0067">ATP-binding</keyword>
<accession>A0A840RS49</accession>
<comment type="caution">
    <text evidence="13">The sequence shown here is derived from an EMBL/GenBank/DDBJ whole genome shotgun (WGS) entry which is preliminary data.</text>
</comment>
<keyword evidence="10" id="KW-0547">Nucleotide-binding</keyword>
<dbReference type="SUPFAM" id="SSF81653">
    <property type="entry name" value="Calcium ATPase, transduction domain A"/>
    <property type="match status" value="1"/>
</dbReference>
<dbReference type="EMBL" id="JACHHQ010000005">
    <property type="protein sequence ID" value="MBB5200605.1"/>
    <property type="molecule type" value="Genomic_DNA"/>
</dbReference>
<evidence type="ECO:0000256" key="7">
    <source>
        <dbReference type="ARBA" id="ARBA00023136"/>
    </source>
</evidence>
<organism evidence="13 14">
    <name type="scientific">Glaciimonas immobilis</name>
    <dbReference type="NCBI Taxonomy" id="728004"/>
    <lineage>
        <taxon>Bacteria</taxon>
        <taxon>Pseudomonadati</taxon>
        <taxon>Pseudomonadota</taxon>
        <taxon>Betaproteobacteria</taxon>
        <taxon>Burkholderiales</taxon>
        <taxon>Oxalobacteraceae</taxon>
        <taxon>Glaciimonas</taxon>
    </lineage>
</organism>
<evidence type="ECO:0000256" key="10">
    <source>
        <dbReference type="RuleBase" id="RU362081"/>
    </source>
</evidence>
<feature type="transmembrane region" description="Helical" evidence="10">
    <location>
        <begin position="176"/>
        <end position="195"/>
    </location>
</feature>
<dbReference type="InterPro" id="IPR008250">
    <property type="entry name" value="ATPase_P-typ_transduc_dom_A_sf"/>
</dbReference>
<protein>
    <recommendedName>
        <fullName evidence="8">P-type Zn(2+) transporter</fullName>
        <ecNumber evidence="8">7.2.2.12</ecNumber>
    </recommendedName>
</protein>
<dbReference type="SUPFAM" id="SSF56784">
    <property type="entry name" value="HAD-like"/>
    <property type="match status" value="1"/>
</dbReference>
<dbReference type="GO" id="GO:0015086">
    <property type="term" value="F:cadmium ion transmembrane transporter activity"/>
    <property type="evidence" value="ECO:0007669"/>
    <property type="project" value="TreeGrafter"/>
</dbReference>
<evidence type="ECO:0000256" key="9">
    <source>
        <dbReference type="ARBA" id="ARBA00047308"/>
    </source>
</evidence>
<keyword evidence="7 10" id="KW-0472">Membrane</keyword>
<keyword evidence="4 10" id="KW-0479">Metal-binding</keyword>
<name>A0A840RS49_9BURK</name>
<feature type="transmembrane region" description="Helical" evidence="10">
    <location>
        <begin position="229"/>
        <end position="247"/>
    </location>
</feature>
<keyword evidence="14" id="KW-1185">Reference proteome</keyword>
<evidence type="ECO:0000313" key="14">
    <source>
        <dbReference type="Proteomes" id="UP000571084"/>
    </source>
</evidence>
<dbReference type="Gene3D" id="3.40.50.1000">
    <property type="entry name" value="HAD superfamily/HAD-like"/>
    <property type="match status" value="1"/>
</dbReference>
<dbReference type="AlphaFoldDB" id="A0A840RS49"/>
<evidence type="ECO:0000259" key="12">
    <source>
        <dbReference type="Pfam" id="PF00122"/>
    </source>
</evidence>
<dbReference type="NCBIfam" id="TIGR01525">
    <property type="entry name" value="ATPase-IB_hvy"/>
    <property type="match status" value="1"/>
</dbReference>
<evidence type="ECO:0000256" key="11">
    <source>
        <dbReference type="SAM" id="MobiDB-lite"/>
    </source>
</evidence>
<dbReference type="NCBIfam" id="TIGR01494">
    <property type="entry name" value="ATPase_P-type"/>
    <property type="match status" value="2"/>
</dbReference>
<dbReference type="Gene3D" id="2.70.150.10">
    <property type="entry name" value="Calcium-transporting ATPase, cytoplasmic transduction domain A"/>
    <property type="match status" value="1"/>
</dbReference>
<keyword evidence="6 10" id="KW-1133">Transmembrane helix</keyword>
<feature type="transmembrane region" description="Helical" evidence="10">
    <location>
        <begin position="411"/>
        <end position="438"/>
    </location>
</feature>
<dbReference type="PANTHER" id="PTHR48085">
    <property type="entry name" value="CADMIUM/ZINC-TRANSPORTING ATPASE HMA2-RELATED"/>
    <property type="match status" value="1"/>
</dbReference>
<dbReference type="PANTHER" id="PTHR48085:SF5">
    <property type="entry name" value="CADMIUM_ZINC-TRANSPORTING ATPASE HMA4-RELATED"/>
    <property type="match status" value="1"/>
</dbReference>
<dbReference type="GO" id="GO:0005886">
    <property type="term" value="C:plasma membrane"/>
    <property type="evidence" value="ECO:0007669"/>
    <property type="project" value="UniProtKB-SubCell"/>
</dbReference>
<dbReference type="InterPro" id="IPR023299">
    <property type="entry name" value="ATPase_P-typ_cyto_dom_N"/>
</dbReference>
<feature type="transmembrane region" description="Helical" evidence="10">
    <location>
        <begin position="151"/>
        <end position="170"/>
    </location>
</feature>
<evidence type="ECO:0000256" key="5">
    <source>
        <dbReference type="ARBA" id="ARBA00022967"/>
    </source>
</evidence>
<dbReference type="FunFam" id="2.70.150.10:FF:000002">
    <property type="entry name" value="Copper-transporting ATPase 1, putative"/>
    <property type="match status" value="1"/>
</dbReference>
<gene>
    <name evidence="13" type="ORF">HNR39_002447</name>
</gene>
<dbReference type="InterPro" id="IPR036163">
    <property type="entry name" value="HMA_dom_sf"/>
</dbReference>
<dbReference type="RefSeq" id="WP_168055908.1">
    <property type="nucleotide sequence ID" value="NZ_JAAOZT010000007.1"/>
</dbReference>
<dbReference type="SFLD" id="SFLDS00003">
    <property type="entry name" value="Haloacid_Dehalogenase"/>
    <property type="match status" value="1"/>
</dbReference>
<dbReference type="Pfam" id="PF00122">
    <property type="entry name" value="E1-E2_ATPase"/>
    <property type="match status" value="1"/>
</dbReference>
<feature type="transmembrane region" description="Helical" evidence="10">
    <location>
        <begin position="207"/>
        <end position="223"/>
    </location>
</feature>
<keyword evidence="3 10" id="KW-0812">Transmembrane</keyword>
<reference evidence="13 14" key="1">
    <citation type="submission" date="2020-08" db="EMBL/GenBank/DDBJ databases">
        <title>Genomic Encyclopedia of Type Strains, Phase IV (KMG-IV): sequencing the most valuable type-strain genomes for metagenomic binning, comparative biology and taxonomic classification.</title>
        <authorList>
            <person name="Goeker M."/>
        </authorList>
    </citation>
    <scope>NUCLEOTIDE SEQUENCE [LARGE SCALE GENOMIC DNA]</scope>
    <source>
        <strain evidence="13 14">DSM 23240</strain>
    </source>
</reference>
<dbReference type="InterPro" id="IPR023298">
    <property type="entry name" value="ATPase_P-typ_TM_dom_sf"/>
</dbReference>
<dbReference type="Pfam" id="PF00702">
    <property type="entry name" value="Hydrolase"/>
    <property type="match status" value="1"/>
</dbReference>